<sequence length="136" mass="14697">MTGTQPYILDASALVELFNGHPAVMNMLADAEVDRFSVVAPAAAVLEAQVVLKATPAMWEYMLDRRVVELPLHGEASVEAGNYARPRLEHHPMCRLLTGPPMVGHVLREAKEMGGAIVTVIPENYGGHDVAVTVLD</sequence>
<accession>A0A919NCE8</accession>
<organism evidence="1 2">
    <name type="scientific">Actinoplanes siamensis</name>
    <dbReference type="NCBI Taxonomy" id="1223317"/>
    <lineage>
        <taxon>Bacteria</taxon>
        <taxon>Bacillati</taxon>
        <taxon>Actinomycetota</taxon>
        <taxon>Actinomycetes</taxon>
        <taxon>Micromonosporales</taxon>
        <taxon>Micromonosporaceae</taxon>
        <taxon>Actinoplanes</taxon>
    </lineage>
</organism>
<comment type="caution">
    <text evidence="1">The sequence shown here is derived from an EMBL/GenBank/DDBJ whole genome shotgun (WGS) entry which is preliminary data.</text>
</comment>
<dbReference type="AlphaFoldDB" id="A0A919NCE8"/>
<keyword evidence="2" id="KW-1185">Reference proteome</keyword>
<dbReference type="Proteomes" id="UP000629619">
    <property type="component" value="Unassembled WGS sequence"/>
</dbReference>
<reference evidence="1" key="1">
    <citation type="submission" date="2021-01" db="EMBL/GenBank/DDBJ databases">
        <title>Whole genome shotgun sequence of Actinoplanes siamensis NBRC 109076.</title>
        <authorList>
            <person name="Komaki H."/>
            <person name="Tamura T."/>
        </authorList>
    </citation>
    <scope>NUCLEOTIDE SEQUENCE</scope>
    <source>
        <strain evidence="1">NBRC 109076</strain>
    </source>
</reference>
<dbReference type="EMBL" id="BOMW01000061">
    <property type="protein sequence ID" value="GIF08267.1"/>
    <property type="molecule type" value="Genomic_DNA"/>
</dbReference>
<name>A0A919NCE8_9ACTN</name>
<dbReference type="RefSeq" id="WP_203683635.1">
    <property type="nucleotide sequence ID" value="NZ_BOMW01000061.1"/>
</dbReference>
<protein>
    <recommendedName>
        <fullName evidence="3">PIN domain-containing protein</fullName>
    </recommendedName>
</protein>
<gene>
    <name evidence="1" type="ORF">Asi03nite_58050</name>
</gene>
<proteinExistence type="predicted"/>
<evidence type="ECO:0008006" key="3">
    <source>
        <dbReference type="Google" id="ProtNLM"/>
    </source>
</evidence>
<evidence type="ECO:0000313" key="2">
    <source>
        <dbReference type="Proteomes" id="UP000629619"/>
    </source>
</evidence>
<evidence type="ECO:0000313" key="1">
    <source>
        <dbReference type="EMBL" id="GIF08267.1"/>
    </source>
</evidence>